<reference evidence="1 2" key="1">
    <citation type="submission" date="2023-10" db="EMBL/GenBank/DDBJ databases">
        <title>Nicoliella lavandulae sp. nov. isolated from Lavandula angustifolia flowers.</title>
        <authorList>
            <person name="Alcantara C."/>
            <person name="Zuniga M."/>
            <person name="Landete J.M."/>
            <person name="Monedero V."/>
        </authorList>
    </citation>
    <scope>NUCLEOTIDE SEQUENCE [LARGE SCALE GENOMIC DNA]</scope>
    <source>
        <strain evidence="1 2">Es01</strain>
    </source>
</reference>
<sequence length="70" mass="8047">MSNRFELLVEYRQAFNELEHLKHSEATARLAKPSNNTITIEPEYGSKMKTLTKKCNSLKMILEAMDASED</sequence>
<evidence type="ECO:0000313" key="1">
    <source>
        <dbReference type="EMBL" id="MEJ6400775.1"/>
    </source>
</evidence>
<evidence type="ECO:0000313" key="2">
    <source>
        <dbReference type="Proteomes" id="UP001370590"/>
    </source>
</evidence>
<protein>
    <submittedName>
        <fullName evidence="1">Uncharacterized protein</fullName>
    </submittedName>
</protein>
<dbReference type="EMBL" id="JAWMWH010000001">
    <property type="protein sequence ID" value="MEJ6400775.1"/>
    <property type="molecule type" value="Genomic_DNA"/>
</dbReference>
<accession>A0ABU8SLJ1</accession>
<proteinExistence type="predicted"/>
<gene>
    <name evidence="1" type="ORF">R4146_06320</name>
</gene>
<keyword evidence="2" id="KW-1185">Reference proteome</keyword>
<dbReference type="Proteomes" id="UP001370590">
    <property type="component" value="Unassembled WGS sequence"/>
</dbReference>
<dbReference type="RefSeq" id="WP_339960577.1">
    <property type="nucleotide sequence ID" value="NZ_JAWMWH010000001.1"/>
</dbReference>
<organism evidence="1 2">
    <name type="scientific">Nicoliella lavandulae</name>
    <dbReference type="NCBI Taxonomy" id="3082954"/>
    <lineage>
        <taxon>Bacteria</taxon>
        <taxon>Bacillati</taxon>
        <taxon>Bacillota</taxon>
        <taxon>Bacilli</taxon>
        <taxon>Lactobacillales</taxon>
        <taxon>Lactobacillaceae</taxon>
        <taxon>Nicoliella</taxon>
    </lineage>
</organism>
<name>A0ABU8SLJ1_9LACO</name>
<comment type="caution">
    <text evidence="1">The sequence shown here is derived from an EMBL/GenBank/DDBJ whole genome shotgun (WGS) entry which is preliminary data.</text>
</comment>